<dbReference type="PANTHER" id="PTHR11920">
    <property type="entry name" value="GUANYLYL CYCLASE"/>
    <property type="match status" value="1"/>
</dbReference>
<evidence type="ECO:0000256" key="1">
    <source>
        <dbReference type="ARBA" id="ARBA00004370"/>
    </source>
</evidence>
<organism evidence="9 10">
    <name type="scientific">Tritrichomonas foetus</name>
    <dbReference type="NCBI Taxonomy" id="1144522"/>
    <lineage>
        <taxon>Eukaryota</taxon>
        <taxon>Metamonada</taxon>
        <taxon>Parabasalia</taxon>
        <taxon>Tritrichomonadida</taxon>
        <taxon>Tritrichomonadidae</taxon>
        <taxon>Tritrichomonas</taxon>
    </lineage>
</organism>
<dbReference type="SUPFAM" id="SSF55073">
    <property type="entry name" value="Nucleotide cyclase"/>
    <property type="match status" value="1"/>
</dbReference>
<feature type="domain" description="Guanylate cyclase" evidence="8">
    <location>
        <begin position="1434"/>
        <end position="1566"/>
    </location>
</feature>
<proteinExistence type="predicted"/>
<reference evidence="9" key="1">
    <citation type="submission" date="2016-10" db="EMBL/GenBank/DDBJ databases">
        <authorList>
            <person name="Benchimol M."/>
            <person name="Almeida L.G."/>
            <person name="Vasconcelos A.T."/>
            <person name="Perreira-Neves A."/>
            <person name="Rosa I.A."/>
            <person name="Tasca T."/>
            <person name="Bogo M.R."/>
            <person name="de Souza W."/>
        </authorList>
    </citation>
    <scope>NUCLEOTIDE SEQUENCE [LARGE SCALE GENOMIC DNA]</scope>
    <source>
        <strain evidence="9">K</strain>
    </source>
</reference>
<dbReference type="GO" id="GO:0007168">
    <property type="term" value="P:receptor guanylyl cyclase signaling pathway"/>
    <property type="evidence" value="ECO:0007669"/>
    <property type="project" value="TreeGrafter"/>
</dbReference>
<dbReference type="Gene3D" id="3.30.70.1230">
    <property type="entry name" value="Nucleotide cyclase"/>
    <property type="match status" value="1"/>
</dbReference>
<dbReference type="InterPro" id="IPR029787">
    <property type="entry name" value="Nucleotide_cyclase"/>
</dbReference>
<feature type="transmembrane region" description="Helical" evidence="7">
    <location>
        <begin position="904"/>
        <end position="928"/>
    </location>
</feature>
<feature type="transmembrane region" description="Helical" evidence="7">
    <location>
        <begin position="1005"/>
        <end position="1028"/>
    </location>
</feature>
<comment type="subcellular location">
    <subcellularLocation>
        <location evidence="1">Membrane</location>
    </subcellularLocation>
</comment>
<dbReference type="VEuPathDB" id="TrichDB:TRFO_19860"/>
<dbReference type="InterPro" id="IPR001054">
    <property type="entry name" value="A/G_cyclase"/>
</dbReference>
<evidence type="ECO:0000259" key="8">
    <source>
        <dbReference type="PROSITE" id="PS50125"/>
    </source>
</evidence>
<comment type="caution">
    <text evidence="9">The sequence shown here is derived from an EMBL/GenBank/DDBJ whole genome shotgun (WGS) entry which is preliminary data.</text>
</comment>
<dbReference type="CDD" id="cd07302">
    <property type="entry name" value="CHD"/>
    <property type="match status" value="1"/>
</dbReference>
<accession>A0A1J4KHF4</accession>
<evidence type="ECO:0000256" key="4">
    <source>
        <dbReference type="ARBA" id="ARBA00022989"/>
    </source>
</evidence>
<dbReference type="GO" id="GO:0005886">
    <property type="term" value="C:plasma membrane"/>
    <property type="evidence" value="ECO:0007669"/>
    <property type="project" value="TreeGrafter"/>
</dbReference>
<dbReference type="GO" id="GO:0001653">
    <property type="term" value="F:peptide receptor activity"/>
    <property type="evidence" value="ECO:0007669"/>
    <property type="project" value="TreeGrafter"/>
</dbReference>
<dbReference type="GO" id="GO:0004383">
    <property type="term" value="F:guanylate cyclase activity"/>
    <property type="evidence" value="ECO:0007669"/>
    <property type="project" value="TreeGrafter"/>
</dbReference>
<evidence type="ECO:0000256" key="6">
    <source>
        <dbReference type="ARBA" id="ARBA00023239"/>
    </source>
</evidence>
<dbReference type="Proteomes" id="UP000179807">
    <property type="component" value="Unassembled WGS sequence"/>
</dbReference>
<feature type="transmembrane region" description="Helical" evidence="7">
    <location>
        <begin position="283"/>
        <end position="306"/>
    </location>
</feature>
<feature type="transmembrane region" description="Helical" evidence="7">
    <location>
        <begin position="256"/>
        <end position="277"/>
    </location>
</feature>
<keyword evidence="6" id="KW-0456">Lyase</keyword>
<keyword evidence="4 7" id="KW-1133">Transmembrane helix</keyword>
<evidence type="ECO:0000313" key="10">
    <source>
        <dbReference type="Proteomes" id="UP000179807"/>
    </source>
</evidence>
<feature type="transmembrane region" description="Helical" evidence="7">
    <location>
        <begin position="180"/>
        <end position="201"/>
    </location>
</feature>
<dbReference type="SMART" id="SM00044">
    <property type="entry name" value="CYCc"/>
    <property type="match status" value="1"/>
</dbReference>
<feature type="transmembrane region" description="Helical" evidence="7">
    <location>
        <begin position="221"/>
        <end position="244"/>
    </location>
</feature>
<dbReference type="GO" id="GO:0035556">
    <property type="term" value="P:intracellular signal transduction"/>
    <property type="evidence" value="ECO:0007669"/>
    <property type="project" value="InterPro"/>
</dbReference>
<keyword evidence="2 7" id="KW-0812">Transmembrane</keyword>
<dbReference type="PANTHER" id="PTHR11920:SF335">
    <property type="entry name" value="GUANYLATE CYCLASE"/>
    <property type="match status" value="1"/>
</dbReference>
<dbReference type="GeneID" id="94835758"/>
<gene>
    <name evidence="9" type="ORF">TRFO_19860</name>
</gene>
<feature type="transmembrane region" description="Helical" evidence="7">
    <location>
        <begin position="698"/>
        <end position="720"/>
    </location>
</feature>
<dbReference type="PROSITE" id="PS50125">
    <property type="entry name" value="GUANYLATE_CYCLASE_2"/>
    <property type="match status" value="1"/>
</dbReference>
<keyword evidence="3" id="KW-0547">Nucleotide-binding</keyword>
<dbReference type="InterPro" id="IPR050401">
    <property type="entry name" value="Cyclic_nucleotide_synthase"/>
</dbReference>
<feature type="transmembrane region" description="Helical" evidence="7">
    <location>
        <begin position="144"/>
        <end position="168"/>
    </location>
</feature>
<keyword evidence="5 7" id="KW-0472">Membrane</keyword>
<evidence type="ECO:0000256" key="3">
    <source>
        <dbReference type="ARBA" id="ARBA00022741"/>
    </source>
</evidence>
<protein>
    <submittedName>
        <fullName evidence="9">Adenylate and Guanylate cyclase catalytic domain containing protein</fullName>
    </submittedName>
</protein>
<dbReference type="Pfam" id="PF00211">
    <property type="entry name" value="Guanylate_cyc"/>
    <property type="match status" value="1"/>
</dbReference>
<evidence type="ECO:0000256" key="7">
    <source>
        <dbReference type="SAM" id="Phobius"/>
    </source>
</evidence>
<dbReference type="GO" id="GO:0004016">
    <property type="term" value="F:adenylate cyclase activity"/>
    <property type="evidence" value="ECO:0007669"/>
    <property type="project" value="TreeGrafter"/>
</dbReference>
<dbReference type="RefSeq" id="XP_068363937.1">
    <property type="nucleotide sequence ID" value="XM_068501054.1"/>
</dbReference>
<evidence type="ECO:0000313" key="9">
    <source>
        <dbReference type="EMBL" id="OHT10801.1"/>
    </source>
</evidence>
<feature type="transmembrane region" description="Helical" evidence="7">
    <location>
        <begin position="348"/>
        <end position="366"/>
    </location>
</feature>
<sequence length="1614" mass="184730">MKVLFNFLKAKCHQFKRIYQEKLVSQMKQIDQSQLITSSTIPISTSLPSYDLENKYDDIFDKSFQKRVRTAFYALFNHIAAHSPDLLKLHDIITIWRILQYFWVSLAPDSIYAWGEGTVSYNVLSNLSVLFQILPVSVRESASALFLFLFSLLFLGFIIFLAICSFYFQKYARIPAGNVYFIVFFFSTFGHLVPQAVAAIGGSHIGRMIGRSDEFLNFWNVFVTICAFVVLFAFLWIHFTLYSASIIFKSDSLPTVTSTCGAIISILFMLSSFFMGIAGQVEYVPRVVLTVAAIIMYAFSIPGMVLNGGLVYENQAKALLSASDTAIISIIIILIVEEYGLFVHEYLFLVVSALWIAFYVLNHYIYRRIICRNVKILNSLEENESLLEKFNHEFVLIDLIVSGFRVSHPLCLSFKMPQLAVTKFPKSPELWMIYAKFVAIYPEYSQQLIFLVHGIKQNRVRGSVARYTCQQVQVIMRQRETNLIPEMKIKIDKLNKQVQSTKHKLRYIWDLIIQSNVKELSGIVDRAADSISTCQTEFHHLLHQYPNSRFVARSYARFLRDVLADHANYKIWIDNVSLLQRGISVGEDMAHKHGLIAFPTLPQSIDPNLINSQGIINISMTDDNITQEIIENEEDKLAIDAEIRMSINEGIRKLSIPSFRIARISRIMMFLILFIGFVTACFIYTSSFLSHIITPIGFLYQIALLRTVAFQAIGCGMHYIMENLNAYDPLHKINTLPMKPNGFIEDQEIPPESIGGFYDSRLQTEFFLRRINQVIPHISSLIDYISHDKRLSNIREAMYGYTFRFVDVSEPQHLEGWTESTTNENLTKYDLVVSNKSVISAIMQFSILYNKMLMLETIPNDALNWPYFSTPFNNARNISERLSEILEMIIEFIIKEDDKNRHMLTILLIIVIVIVPTLYIISSIYIYFQTSKDETLIYRCLTSLPKNVVSRVVDTMKIIKKEEGNDKTQKNGLEDEMSKQEDNILKLFSTSARDEKIQNDITSDLTITTFVVILCHMAITILTCLFMFDSSTIQKTVAPLIDCMMGAYAFDFASLVILLMLPSSIHPYPIYHIYNYNAPKLVYVIKDWQNKSLFYYKAFRYGNKDANIVSTQSVLNIQTVQLNQSCAENIVPNNIHQGYSCFPPDMLFQYSQQQVRKYLTQFENLGEAFSGNDTLINHLWHIHQVHLYDQYFSNIFDDLLPLVMGQLSQKQPFLIFICTIIIVIAASIEIYLSHILKKYEDKQKFSLRLLLHCPGEVVIANRYISALLSGNFNENKLDIMSRDEEFYDVLVKDMIDSIIIIGLDKKIISINNASKRIYDIDIDKLIGENISVIGDRFMTENPFLKITELMDTEERYWYDGGDRGELHLIVSFRNLGDSYLITTHDETQTVMYNMLISDEKAKTDQLLATILPAKLIPRVQAGEKNISFAVQTDTIVFMDIVSFTPWCGSLPAATVMKTLNILFKEYDSLLALRPTMTKIKCIGDCYMAAGGIFAELNQPSVHSKEVVEFGLDSILSLEKINEEIEQSLQIRVGVNTGGPIVAGVLGTDKPTFEILGPTINMAQQMEHHGVPMKVHISRSVYELIYGSNFNVKEKGETIIKDIPTITYIVSPNKK</sequence>
<evidence type="ECO:0000256" key="2">
    <source>
        <dbReference type="ARBA" id="ARBA00022692"/>
    </source>
</evidence>
<evidence type="ECO:0000256" key="5">
    <source>
        <dbReference type="ARBA" id="ARBA00023136"/>
    </source>
</evidence>
<dbReference type="GO" id="GO:0000166">
    <property type="term" value="F:nucleotide binding"/>
    <property type="evidence" value="ECO:0007669"/>
    <property type="project" value="UniProtKB-KW"/>
</dbReference>
<dbReference type="SUPFAM" id="SSF55785">
    <property type="entry name" value="PYP-like sensor domain (PAS domain)"/>
    <property type="match status" value="1"/>
</dbReference>
<dbReference type="InterPro" id="IPR035965">
    <property type="entry name" value="PAS-like_dom_sf"/>
</dbReference>
<feature type="transmembrane region" description="Helical" evidence="7">
    <location>
        <begin position="318"/>
        <end position="336"/>
    </location>
</feature>
<name>A0A1J4KHF4_9EUKA</name>
<dbReference type="EMBL" id="MLAK01000602">
    <property type="protein sequence ID" value="OHT10801.1"/>
    <property type="molecule type" value="Genomic_DNA"/>
</dbReference>
<feature type="transmembrane region" description="Helical" evidence="7">
    <location>
        <begin position="1213"/>
        <end position="1232"/>
    </location>
</feature>
<keyword evidence="10" id="KW-1185">Reference proteome</keyword>
<feature type="transmembrane region" description="Helical" evidence="7">
    <location>
        <begin position="667"/>
        <end position="686"/>
    </location>
</feature>